<dbReference type="RefSeq" id="WP_147042421.1">
    <property type="nucleotide sequence ID" value="NZ_BAABIR010000002.1"/>
</dbReference>
<sequence length="90" mass="9498">MDKAYWAAREQAELAAAHAAASPRARLIHLELARRYGMTMASHSPVDDATTEAADEFEDVAAAEPASPHSGSLFRSLTHIAAPEPGGTAQ</sequence>
<keyword evidence="3" id="KW-1185">Reference proteome</keyword>
<dbReference type="Proteomes" id="UP000321249">
    <property type="component" value="Unassembled WGS sequence"/>
</dbReference>
<evidence type="ECO:0000313" key="2">
    <source>
        <dbReference type="EMBL" id="TXC63020.1"/>
    </source>
</evidence>
<evidence type="ECO:0000313" key="3">
    <source>
        <dbReference type="Proteomes" id="UP000321249"/>
    </source>
</evidence>
<protein>
    <submittedName>
        <fullName evidence="2">Uncharacterized protein</fullName>
    </submittedName>
</protein>
<accession>A0A5C6TS56</accession>
<feature type="region of interest" description="Disordered" evidence="1">
    <location>
        <begin position="62"/>
        <end position="90"/>
    </location>
</feature>
<reference evidence="2 3" key="1">
    <citation type="journal article" date="2015" name="J. Microbiol.">
        <title>Sphingosinicella ginsenosidimutans sp. nov., with ginsenoside converting activity.</title>
        <authorList>
            <person name="Kim J.K."/>
            <person name="Kang M.S."/>
            <person name="Park S.C."/>
            <person name="Kim K.M."/>
            <person name="Choi K."/>
            <person name="Yoon M.H."/>
            <person name="Im W.T."/>
        </authorList>
    </citation>
    <scope>NUCLEOTIDE SEQUENCE [LARGE SCALE GENOMIC DNA]</scope>
    <source>
        <strain evidence="2 3">BS-11</strain>
    </source>
</reference>
<gene>
    <name evidence="2" type="ORF">FRZ32_04665</name>
</gene>
<comment type="caution">
    <text evidence="2">The sequence shown here is derived from an EMBL/GenBank/DDBJ whole genome shotgun (WGS) entry which is preliminary data.</text>
</comment>
<dbReference type="AlphaFoldDB" id="A0A5C6TS56"/>
<proteinExistence type="predicted"/>
<evidence type="ECO:0000256" key="1">
    <source>
        <dbReference type="SAM" id="MobiDB-lite"/>
    </source>
</evidence>
<name>A0A5C6TS56_9SPHN</name>
<dbReference type="EMBL" id="VOQQ01000001">
    <property type="protein sequence ID" value="TXC63020.1"/>
    <property type="molecule type" value="Genomic_DNA"/>
</dbReference>
<organism evidence="2 3">
    <name type="scientific">Allosphingosinicella ginsenosidimutans</name>
    <dbReference type="NCBI Taxonomy" id="1176539"/>
    <lineage>
        <taxon>Bacteria</taxon>
        <taxon>Pseudomonadati</taxon>
        <taxon>Pseudomonadota</taxon>
        <taxon>Alphaproteobacteria</taxon>
        <taxon>Sphingomonadales</taxon>
        <taxon>Sphingomonadaceae</taxon>
        <taxon>Allosphingosinicella</taxon>
    </lineage>
</organism>